<evidence type="ECO:0000256" key="1">
    <source>
        <dbReference type="SAM" id="MobiDB-lite"/>
    </source>
</evidence>
<sequence>MGAVTLVKKGSRYLDVDGVTYRWRLRGRPTYSQGNVWGPLRFAVELAEQPGATLVVTTNQPHPSNWMGAPARPVLPSHVARAVRTALAEGWQPASPGKPFPLDQSEGFTVPGTRRLGRAAGED</sequence>
<keyword evidence="3" id="KW-1185">Reference proteome</keyword>
<evidence type="ECO:0000313" key="2">
    <source>
        <dbReference type="EMBL" id="NRN64798.1"/>
    </source>
</evidence>
<evidence type="ECO:0000313" key="3">
    <source>
        <dbReference type="Proteomes" id="UP000763557"/>
    </source>
</evidence>
<name>A0ABX2F1P2_9PSEU</name>
<feature type="region of interest" description="Disordered" evidence="1">
    <location>
        <begin position="90"/>
        <end position="123"/>
    </location>
</feature>
<gene>
    <name evidence="2" type="ORF">GC106_20040</name>
</gene>
<protein>
    <submittedName>
        <fullName evidence="2">Uncharacterized protein</fullName>
    </submittedName>
</protein>
<proteinExistence type="predicted"/>
<accession>A0ABX2F1P2</accession>
<dbReference type="EMBL" id="JAAATY010000004">
    <property type="protein sequence ID" value="NRN64798.1"/>
    <property type="molecule type" value="Genomic_DNA"/>
</dbReference>
<reference evidence="2 3" key="1">
    <citation type="submission" date="2020-01" db="EMBL/GenBank/DDBJ databases">
        <title>Kibdelosporangium persica a novel Actinomycetes from a hot desert in Iran.</title>
        <authorList>
            <person name="Safaei N."/>
            <person name="Zaburannyi N."/>
            <person name="Mueller R."/>
            <person name="Wink J."/>
        </authorList>
    </citation>
    <scope>NUCLEOTIDE SEQUENCE [LARGE SCALE GENOMIC DNA]</scope>
    <source>
        <strain evidence="2 3">4NS15</strain>
    </source>
</reference>
<comment type="caution">
    <text evidence="2">The sequence shown here is derived from an EMBL/GenBank/DDBJ whole genome shotgun (WGS) entry which is preliminary data.</text>
</comment>
<dbReference type="Proteomes" id="UP000763557">
    <property type="component" value="Unassembled WGS sequence"/>
</dbReference>
<organism evidence="2 3">
    <name type="scientific">Kibdelosporangium persicum</name>
    <dbReference type="NCBI Taxonomy" id="2698649"/>
    <lineage>
        <taxon>Bacteria</taxon>
        <taxon>Bacillati</taxon>
        <taxon>Actinomycetota</taxon>
        <taxon>Actinomycetes</taxon>
        <taxon>Pseudonocardiales</taxon>
        <taxon>Pseudonocardiaceae</taxon>
        <taxon>Kibdelosporangium</taxon>
    </lineage>
</organism>